<sequence>MKTTILPFLLLLCTSSIFSQINGSGNTVSKSYDFTDFDKVSLNDLDGEVTIDIGKTWSVTATIDDNLSDLLQVRLDAREHLLDLSLKGNKDNRLYIENTHIRIAITMPEASVIRHDGNSHVTLSHVNGKYLRIENVSNGHLTASGKVDQLDIVHAGNGNIDARQLNCGQAGIQSDGNGQVIVCAEGKLAATGSGNGDILNTGKAAFSGSSRHQGNGKLIVKPKS</sequence>
<feature type="signal peptide" evidence="1">
    <location>
        <begin position="1"/>
        <end position="19"/>
    </location>
</feature>
<evidence type="ECO:0000256" key="1">
    <source>
        <dbReference type="SAM" id="SignalP"/>
    </source>
</evidence>
<evidence type="ECO:0000313" key="4">
    <source>
        <dbReference type="Proteomes" id="UP000244193"/>
    </source>
</evidence>
<keyword evidence="1" id="KW-0732">Signal</keyword>
<dbReference type="KEGG" id="fmg:HYN48_12945"/>
<name>A0A2S0RHB6_9FLAO</name>
<protein>
    <recommendedName>
        <fullName evidence="2">Putative auto-transporter adhesin head GIN domain-containing protein</fullName>
    </recommendedName>
</protein>
<dbReference type="RefSeq" id="WP_108372359.1">
    <property type="nucleotide sequence ID" value="NZ_CP028811.1"/>
</dbReference>
<dbReference type="EMBL" id="CP028811">
    <property type="protein sequence ID" value="AWA30909.1"/>
    <property type="molecule type" value="Genomic_DNA"/>
</dbReference>
<dbReference type="InterPro" id="IPR021255">
    <property type="entry name" value="DUF2807"/>
</dbReference>
<dbReference type="OrthoDB" id="945689at2"/>
<dbReference type="AlphaFoldDB" id="A0A2S0RHB6"/>
<feature type="domain" description="Putative auto-transporter adhesin head GIN" evidence="2">
    <location>
        <begin position="36"/>
        <end position="203"/>
    </location>
</feature>
<feature type="chain" id="PRO_5015633879" description="Putative auto-transporter adhesin head GIN domain-containing protein" evidence="1">
    <location>
        <begin position="20"/>
        <end position="224"/>
    </location>
</feature>
<reference evidence="3 4" key="1">
    <citation type="submission" date="2018-04" db="EMBL/GenBank/DDBJ databases">
        <title>Genome sequencing of Flavobacterium sp. HYN0048.</title>
        <authorList>
            <person name="Yi H."/>
            <person name="Baek C."/>
        </authorList>
    </citation>
    <scope>NUCLEOTIDE SEQUENCE [LARGE SCALE GENOMIC DNA]</scope>
    <source>
        <strain evidence="3 4">HYN0048</strain>
    </source>
</reference>
<organism evidence="3 4">
    <name type="scientific">Flavobacterium magnum</name>
    <dbReference type="NCBI Taxonomy" id="2162713"/>
    <lineage>
        <taxon>Bacteria</taxon>
        <taxon>Pseudomonadati</taxon>
        <taxon>Bacteroidota</taxon>
        <taxon>Flavobacteriia</taxon>
        <taxon>Flavobacteriales</taxon>
        <taxon>Flavobacteriaceae</taxon>
        <taxon>Flavobacterium</taxon>
    </lineage>
</organism>
<evidence type="ECO:0000259" key="2">
    <source>
        <dbReference type="Pfam" id="PF10988"/>
    </source>
</evidence>
<proteinExistence type="predicted"/>
<accession>A0A2S0RHB6</accession>
<keyword evidence="4" id="KW-1185">Reference proteome</keyword>
<dbReference type="Pfam" id="PF10988">
    <property type="entry name" value="DUF2807"/>
    <property type="match status" value="1"/>
</dbReference>
<gene>
    <name evidence="3" type="ORF">HYN48_12945</name>
</gene>
<dbReference type="Proteomes" id="UP000244193">
    <property type="component" value="Chromosome"/>
</dbReference>
<evidence type="ECO:0000313" key="3">
    <source>
        <dbReference type="EMBL" id="AWA30909.1"/>
    </source>
</evidence>
<dbReference type="Gene3D" id="2.160.20.120">
    <property type="match status" value="1"/>
</dbReference>